<dbReference type="EMBL" id="GBRH01175100">
    <property type="protein sequence ID" value="JAE22796.1"/>
    <property type="molecule type" value="Transcribed_RNA"/>
</dbReference>
<dbReference type="AlphaFoldDB" id="A0A0A9GJS5"/>
<sequence>MNEWHALCLVFLVALLLVLHFLDFLERFFVRFRRCMHVMIHL</sequence>
<name>A0A0A9GJS5_ARUDO</name>
<reference evidence="1" key="1">
    <citation type="submission" date="2014-09" db="EMBL/GenBank/DDBJ databases">
        <authorList>
            <person name="Magalhaes I.L.F."/>
            <person name="Oliveira U."/>
            <person name="Santos F.R."/>
            <person name="Vidigal T.H.D.A."/>
            <person name="Brescovit A.D."/>
            <person name="Santos A.J."/>
        </authorList>
    </citation>
    <scope>NUCLEOTIDE SEQUENCE</scope>
    <source>
        <tissue evidence="1">Shoot tissue taken approximately 20 cm above the soil surface</tissue>
    </source>
</reference>
<reference evidence="1" key="2">
    <citation type="journal article" date="2015" name="Data Brief">
        <title>Shoot transcriptome of the giant reed, Arundo donax.</title>
        <authorList>
            <person name="Barrero R.A."/>
            <person name="Guerrero F.D."/>
            <person name="Moolhuijzen P."/>
            <person name="Goolsby J.A."/>
            <person name="Tidwell J."/>
            <person name="Bellgard S.E."/>
            <person name="Bellgard M.I."/>
        </authorList>
    </citation>
    <scope>NUCLEOTIDE SEQUENCE</scope>
    <source>
        <tissue evidence="1">Shoot tissue taken approximately 20 cm above the soil surface</tissue>
    </source>
</reference>
<proteinExistence type="predicted"/>
<organism evidence="1">
    <name type="scientific">Arundo donax</name>
    <name type="common">Giant reed</name>
    <name type="synonym">Donax arundinaceus</name>
    <dbReference type="NCBI Taxonomy" id="35708"/>
    <lineage>
        <taxon>Eukaryota</taxon>
        <taxon>Viridiplantae</taxon>
        <taxon>Streptophyta</taxon>
        <taxon>Embryophyta</taxon>
        <taxon>Tracheophyta</taxon>
        <taxon>Spermatophyta</taxon>
        <taxon>Magnoliopsida</taxon>
        <taxon>Liliopsida</taxon>
        <taxon>Poales</taxon>
        <taxon>Poaceae</taxon>
        <taxon>PACMAD clade</taxon>
        <taxon>Arundinoideae</taxon>
        <taxon>Arundineae</taxon>
        <taxon>Arundo</taxon>
    </lineage>
</organism>
<protein>
    <submittedName>
        <fullName evidence="1">Uncharacterized protein</fullName>
    </submittedName>
</protein>
<accession>A0A0A9GJS5</accession>
<evidence type="ECO:0000313" key="1">
    <source>
        <dbReference type="EMBL" id="JAE22796.1"/>
    </source>
</evidence>